<dbReference type="Gene3D" id="3.10.129.10">
    <property type="entry name" value="Hotdog Thioesterase"/>
    <property type="match status" value="1"/>
</dbReference>
<evidence type="ECO:0000313" key="2">
    <source>
        <dbReference type="Proteomes" id="UP000576969"/>
    </source>
</evidence>
<dbReference type="RefSeq" id="WP_179487780.1">
    <property type="nucleotide sequence ID" value="NZ_JACCBV010000001.1"/>
</dbReference>
<protein>
    <submittedName>
        <fullName evidence="1">Acyl-CoA thioesterase FadM</fullName>
    </submittedName>
</protein>
<dbReference type="Pfam" id="PF13279">
    <property type="entry name" value="4HBT_2"/>
    <property type="match status" value="1"/>
</dbReference>
<gene>
    <name evidence="1" type="ORF">BJ991_000863</name>
</gene>
<dbReference type="InterPro" id="IPR051490">
    <property type="entry name" value="THEM6_lcsJ_thioesterase"/>
</dbReference>
<sequence>MNVIWRTLLTIWQARRMLRRNGPIAPDSVGRVRLHTMPTDLDLLGHMNNGRYASLFDLGRFDLMVRTGLWDLLREKRWYAVVASETITFRKSLELWQAFTVESRLIGHDDKATYMMHRAVVDGEVYAQMVVRARFLRRGGGVIPLEELFEALHRPDNLPELESWVGEWAAASSLPSTKAPAPSLWA</sequence>
<organism evidence="1 2">
    <name type="scientific">Microbacterium immunditiarum</name>
    <dbReference type="NCBI Taxonomy" id="337480"/>
    <lineage>
        <taxon>Bacteria</taxon>
        <taxon>Bacillati</taxon>
        <taxon>Actinomycetota</taxon>
        <taxon>Actinomycetes</taxon>
        <taxon>Micrococcales</taxon>
        <taxon>Microbacteriaceae</taxon>
        <taxon>Microbacterium</taxon>
    </lineage>
</organism>
<dbReference type="AlphaFoldDB" id="A0A7Y9KIJ4"/>
<dbReference type="SUPFAM" id="SSF54637">
    <property type="entry name" value="Thioesterase/thiol ester dehydrase-isomerase"/>
    <property type="match status" value="1"/>
</dbReference>
<keyword evidence="2" id="KW-1185">Reference proteome</keyword>
<dbReference type="CDD" id="cd00586">
    <property type="entry name" value="4HBT"/>
    <property type="match status" value="1"/>
</dbReference>
<comment type="caution">
    <text evidence="1">The sequence shown here is derived from an EMBL/GenBank/DDBJ whole genome shotgun (WGS) entry which is preliminary data.</text>
</comment>
<proteinExistence type="predicted"/>
<name>A0A7Y9KIJ4_9MICO</name>
<dbReference type="EMBL" id="JACCBV010000001">
    <property type="protein sequence ID" value="NYE18835.1"/>
    <property type="molecule type" value="Genomic_DNA"/>
</dbReference>
<reference evidence="1 2" key="1">
    <citation type="submission" date="2020-07" db="EMBL/GenBank/DDBJ databases">
        <title>Sequencing the genomes of 1000 actinobacteria strains.</title>
        <authorList>
            <person name="Klenk H.-P."/>
        </authorList>
    </citation>
    <scope>NUCLEOTIDE SEQUENCE [LARGE SCALE GENOMIC DNA]</scope>
    <source>
        <strain evidence="1 2">DSM 24662</strain>
    </source>
</reference>
<dbReference type="Proteomes" id="UP000576969">
    <property type="component" value="Unassembled WGS sequence"/>
</dbReference>
<evidence type="ECO:0000313" key="1">
    <source>
        <dbReference type="EMBL" id="NYE18835.1"/>
    </source>
</evidence>
<accession>A0A7Y9KIJ4</accession>
<dbReference type="PANTHER" id="PTHR12475:SF4">
    <property type="entry name" value="PROTEIN THEM6"/>
    <property type="match status" value="1"/>
</dbReference>
<dbReference type="InterPro" id="IPR029069">
    <property type="entry name" value="HotDog_dom_sf"/>
</dbReference>
<dbReference type="PANTHER" id="PTHR12475">
    <property type="match status" value="1"/>
</dbReference>